<evidence type="ECO:0000259" key="5">
    <source>
        <dbReference type="Pfam" id="PF21317"/>
    </source>
</evidence>
<dbReference type="InterPro" id="IPR026283">
    <property type="entry name" value="B-gal_1-like"/>
</dbReference>
<dbReference type="Pfam" id="PF21467">
    <property type="entry name" value="BetaGal_gal-bd"/>
    <property type="match status" value="1"/>
</dbReference>
<dbReference type="InterPro" id="IPR001944">
    <property type="entry name" value="Glycoside_Hdrlase_35"/>
</dbReference>
<dbReference type="InterPro" id="IPR031330">
    <property type="entry name" value="Gly_Hdrlase_35_cat"/>
</dbReference>
<dbReference type="PANTHER" id="PTHR23421">
    <property type="entry name" value="BETA-GALACTOSIDASE RELATED"/>
    <property type="match status" value="1"/>
</dbReference>
<dbReference type="InterPro" id="IPR048913">
    <property type="entry name" value="BetaGal_gal-bd"/>
</dbReference>
<keyword evidence="2" id="KW-0378">Hydrolase</keyword>
<dbReference type="SUPFAM" id="SSF51445">
    <property type="entry name" value="(Trans)glycosidases"/>
    <property type="match status" value="1"/>
</dbReference>
<comment type="caution">
    <text evidence="7">The sequence shown here is derived from an EMBL/GenBank/DDBJ whole genome shotgun (WGS) entry which is preliminary data.</text>
</comment>
<keyword evidence="3" id="KW-0326">Glycosidase</keyword>
<feature type="domain" description="Beta-galactosidase galactose-binding" evidence="6">
    <location>
        <begin position="499"/>
        <end position="557"/>
    </location>
</feature>
<evidence type="ECO:0000256" key="1">
    <source>
        <dbReference type="ARBA" id="ARBA00009809"/>
    </source>
</evidence>
<evidence type="ECO:0000313" key="7">
    <source>
        <dbReference type="EMBL" id="MBD1221339.1"/>
    </source>
</evidence>
<feature type="domain" description="Glycoside hydrolase 35 catalytic" evidence="4">
    <location>
        <begin position="11"/>
        <end position="324"/>
    </location>
</feature>
<dbReference type="EMBL" id="JACWEZ010000001">
    <property type="protein sequence ID" value="MBD1221339.1"/>
    <property type="molecule type" value="Genomic_DNA"/>
</dbReference>
<proteinExistence type="inferred from homology"/>
<reference evidence="7 8" key="1">
    <citation type="submission" date="2020-09" db="EMBL/GenBank/DDBJ databases">
        <title>Draft Genome Sequences of Oil-Oxidizing Bacteria Halomonas titanicae, Marinobacter lutaoensis, and Virgibacillus halodenitrificans Isolated from Highly Saline Environments.</title>
        <authorList>
            <person name="Grouzdev D.S."/>
            <person name="Sokolova D.S."/>
            <person name="Semenova E.M."/>
            <person name="Borzenkov I.A."/>
            <person name="Bidzhieva S.K."/>
            <person name="Poltaraus A.B."/>
            <person name="Nazina T.N."/>
        </authorList>
    </citation>
    <scope>NUCLEOTIDE SEQUENCE [LARGE SCALE GENOMIC DNA]</scope>
    <source>
        <strain evidence="7 8">VKM B-3472D</strain>
    </source>
</reference>
<dbReference type="SUPFAM" id="SSF49785">
    <property type="entry name" value="Galactose-binding domain-like"/>
    <property type="match status" value="1"/>
</dbReference>
<keyword evidence="8" id="KW-1185">Reference proteome</keyword>
<dbReference type="Gene3D" id="2.60.120.260">
    <property type="entry name" value="Galactose-binding domain-like"/>
    <property type="match status" value="2"/>
</dbReference>
<name>A0ABR7VHD0_VIRHA</name>
<evidence type="ECO:0000313" key="8">
    <source>
        <dbReference type="Proteomes" id="UP000621631"/>
    </source>
</evidence>
<dbReference type="Pfam" id="PF01301">
    <property type="entry name" value="Glyco_hydro_35"/>
    <property type="match status" value="1"/>
</dbReference>
<dbReference type="InterPro" id="IPR048912">
    <property type="entry name" value="BetaGal1-like_ABD1"/>
</dbReference>
<dbReference type="Gene3D" id="3.20.20.80">
    <property type="entry name" value="Glycosidases"/>
    <property type="match status" value="1"/>
</dbReference>
<dbReference type="InterPro" id="IPR008979">
    <property type="entry name" value="Galactose-bd-like_sf"/>
</dbReference>
<dbReference type="PIRSF" id="PIRSF006336">
    <property type="entry name" value="B-gal"/>
    <property type="match status" value="1"/>
</dbReference>
<gene>
    <name evidence="7" type="ORF">IC602_01795</name>
</gene>
<evidence type="ECO:0000259" key="4">
    <source>
        <dbReference type="Pfam" id="PF01301"/>
    </source>
</evidence>
<dbReference type="Proteomes" id="UP000621631">
    <property type="component" value="Unassembled WGS sequence"/>
</dbReference>
<feature type="domain" description="Beta-galactosidase 1-like first all-beta" evidence="5">
    <location>
        <begin position="369"/>
        <end position="478"/>
    </location>
</feature>
<dbReference type="InterPro" id="IPR017853">
    <property type="entry name" value="GH"/>
</dbReference>
<organism evidence="7 8">
    <name type="scientific">Virgibacillus halodenitrificans</name>
    <name type="common">Bacillus halodenitrificans</name>
    <dbReference type="NCBI Taxonomy" id="1482"/>
    <lineage>
        <taxon>Bacteria</taxon>
        <taxon>Bacillati</taxon>
        <taxon>Bacillota</taxon>
        <taxon>Bacilli</taxon>
        <taxon>Bacillales</taxon>
        <taxon>Bacillaceae</taxon>
        <taxon>Virgibacillus</taxon>
    </lineage>
</organism>
<dbReference type="Pfam" id="PF21317">
    <property type="entry name" value="BetaGal_ABD_1"/>
    <property type="match status" value="1"/>
</dbReference>
<comment type="similarity">
    <text evidence="1">Belongs to the glycosyl hydrolase 35 family.</text>
</comment>
<accession>A0ABR7VHD0</accession>
<protein>
    <submittedName>
        <fullName evidence="7">Beta-galactosidase</fullName>
    </submittedName>
</protein>
<sequence>MTKLTVVGKELYLHNKPFQIISGAIHYFRIVPAYWEDRLLKLKACGFNCVETYVPWNLHEPEEGKYQFSGIADLEAFVQIAAKLDLYVILRPSPYICAEWEYGGLPAWLLSDRNMRVRTSYPDYLKKIDRYYNVLLPKIKPLLSTNDGPIIALQIENEYGSYGNDKKYLSHLKESMLQHGMDVLLFTSDGPRDLMLQGGTIDGALPTVNFGSRPEEAFTCLQDNFPGIPNIVMEFWNGWFDHWGEHHHTRDAGDAIDVFTRMMENGDSVNFYMFHGGTNFGFYNGANFGKEYAPTVTSYDYDCPVSESGDLTDKYYAVREVIAKTKNIQLPDPPAAIPKMNYGTIDLDQSIDLFSALDVISQPVNSSTPKTMEEVGQAYGFILYRTYINIPADGGKLSIKDVGDRAQIYLNGVYQGVIDRWDNKILEIKGAHKGAQLDILVENMGRVNYGANLYDRKGITEGVQLNYQYLFDWEIYKLPLDQLAQLTFSTENAHVKGIPTFYKGSFSVEKVGDTFVELNGWEKGVVFINGFNLGRYWEIGPQQTLYLPGPLLRQGSNEIIVFELSNCKQTKVSFIDQHKLG</sequence>
<evidence type="ECO:0000256" key="3">
    <source>
        <dbReference type="ARBA" id="ARBA00023295"/>
    </source>
</evidence>
<dbReference type="PRINTS" id="PR00742">
    <property type="entry name" value="GLHYDRLASE35"/>
</dbReference>
<dbReference type="RefSeq" id="WP_189776762.1">
    <property type="nucleotide sequence ID" value="NZ_JACWEZ010000001.1"/>
</dbReference>
<evidence type="ECO:0000256" key="2">
    <source>
        <dbReference type="ARBA" id="ARBA00022801"/>
    </source>
</evidence>
<evidence type="ECO:0000259" key="6">
    <source>
        <dbReference type="Pfam" id="PF21467"/>
    </source>
</evidence>